<gene>
    <name evidence="5" type="ORF">KC19_1G076600</name>
</gene>
<dbReference type="Gene3D" id="1.10.357.150">
    <property type="match status" value="1"/>
</dbReference>
<dbReference type="Pfam" id="PF22766">
    <property type="entry name" value="ZW10_C2"/>
    <property type="match status" value="1"/>
</dbReference>
<evidence type="ECO:0000313" key="5">
    <source>
        <dbReference type="EMBL" id="KAG0590154.1"/>
    </source>
</evidence>
<sequence>MREMAAGAGFDLREFVAESLGSAIDEHAPLSASDLRILAERLQSRVGQLKARLRSVVTEDPAQLRGLVSAADGAFGAVEALGEDVRSVVDALGEGEGEGSVGGVVPFDVEICRLAVTAKELRREQEERREYMLALEFIARVLEGVRAAEREFRRGELGEAGRKLCEVREQLELPADWTGDRDDERERELKGGGVQAFNLLEDEWASCHSKLGSFLEKLFAKAVGLNVHDSELCIYSSVSCSDSEAGVNVDEMQLSTVLSTMNKIGILDTRLAKTADLLFKQLIDPIVRDPGFAVDIKELDQQGRAVISWMSSTSKKNVMGHVEMFAKLLEVFKFLRTNLLVNNTEWMALLGRVIWPQLTESITANCLRKAVPTEISEFASFRELAQATAEFETSLGRSGLIPDWDETRGDKLRCFSSDVEHHFAVKKRKSVMAKARDLLTTSDYRSHVINHEEKTIRGVDGSDNISLLQAETCSITPTAMQLLEIVDATLQDACKCSPIIAMELYLGARDALLLYHAIVPVKVMEHLNSIHKVAILCHNDCFYIAHHVLFLHFQYYPALPPNVQKSMSFVDFAPLFRRFGCQILEKQMHLIIVELMEVLDQANGFQYLEQRKNYDTSSNAIGKAVIVLESVRTAWQSILAASVYELAFGKLVNAVVTRLINEVLAFDDISVEEGEKVMLLRDLGQFNFHLYMDLRLLLLSVELSSCICRLG</sequence>
<dbReference type="Pfam" id="PF20665">
    <property type="entry name" value="Zw10_middle"/>
    <property type="match status" value="1"/>
</dbReference>
<accession>A0A8T0J2K0</accession>
<dbReference type="InterPro" id="IPR046362">
    <property type="entry name" value="Zw10/DSL1_C_sf"/>
</dbReference>
<comment type="caution">
    <text evidence="5">The sequence shown here is derived from an EMBL/GenBank/DDBJ whole genome shotgun (WGS) entry which is preliminary data.</text>
</comment>
<evidence type="ECO:0000256" key="1">
    <source>
        <dbReference type="SAM" id="Coils"/>
    </source>
</evidence>
<dbReference type="InterPro" id="IPR055148">
    <property type="entry name" value="ZW10_C_2"/>
</dbReference>
<evidence type="ECO:0000313" key="6">
    <source>
        <dbReference type="Proteomes" id="UP000822688"/>
    </source>
</evidence>
<dbReference type="GO" id="GO:0005737">
    <property type="term" value="C:cytoplasm"/>
    <property type="evidence" value="ECO:0007669"/>
    <property type="project" value="GOC"/>
</dbReference>
<dbReference type="InterPro" id="IPR048343">
    <property type="entry name" value="ZW10_C"/>
</dbReference>
<proteinExistence type="predicted"/>
<organism evidence="5 6">
    <name type="scientific">Ceratodon purpureus</name>
    <name type="common">Fire moss</name>
    <name type="synonym">Dicranum purpureum</name>
    <dbReference type="NCBI Taxonomy" id="3225"/>
    <lineage>
        <taxon>Eukaryota</taxon>
        <taxon>Viridiplantae</taxon>
        <taxon>Streptophyta</taxon>
        <taxon>Embryophyta</taxon>
        <taxon>Bryophyta</taxon>
        <taxon>Bryophytina</taxon>
        <taxon>Bryopsida</taxon>
        <taxon>Dicranidae</taxon>
        <taxon>Pseudoditrichales</taxon>
        <taxon>Ditrichaceae</taxon>
        <taxon>Ceratodon</taxon>
    </lineage>
</organism>
<dbReference type="PANTHER" id="PTHR12205:SF0">
    <property type="entry name" value="CENTROMERE_KINETOCHORE PROTEIN ZW10 HOMOLOG"/>
    <property type="match status" value="1"/>
</dbReference>
<keyword evidence="1" id="KW-0175">Coiled coil</keyword>
<keyword evidence="6" id="KW-1185">Reference proteome</keyword>
<dbReference type="GO" id="GO:1990423">
    <property type="term" value="C:RZZ complex"/>
    <property type="evidence" value="ECO:0007669"/>
    <property type="project" value="TreeGrafter"/>
</dbReference>
<dbReference type="InterPro" id="IPR048344">
    <property type="entry name" value="Zw10_middle"/>
</dbReference>
<dbReference type="PANTHER" id="PTHR12205">
    <property type="entry name" value="CENTROMERE/KINETOCHORE PROTEIN ZW10"/>
    <property type="match status" value="1"/>
</dbReference>
<evidence type="ECO:0000259" key="3">
    <source>
        <dbReference type="Pfam" id="PF20666"/>
    </source>
</evidence>
<dbReference type="EMBL" id="CM026421">
    <property type="protein sequence ID" value="KAG0590154.1"/>
    <property type="molecule type" value="Genomic_DNA"/>
</dbReference>
<protein>
    <recommendedName>
        <fullName evidence="7">Centromere/kinetochore protein zw10-like protein</fullName>
    </recommendedName>
</protein>
<dbReference type="GO" id="GO:0006888">
    <property type="term" value="P:endoplasmic reticulum to Golgi vesicle-mediated transport"/>
    <property type="evidence" value="ECO:0007669"/>
    <property type="project" value="TreeGrafter"/>
</dbReference>
<evidence type="ECO:0000259" key="4">
    <source>
        <dbReference type="Pfam" id="PF22766"/>
    </source>
</evidence>
<dbReference type="AlphaFoldDB" id="A0A8T0J2K0"/>
<name>A0A8T0J2K0_CERPU</name>
<feature type="coiled-coil region" evidence="1">
    <location>
        <begin position="32"/>
        <end position="59"/>
    </location>
</feature>
<evidence type="ECO:0000259" key="2">
    <source>
        <dbReference type="Pfam" id="PF20665"/>
    </source>
</evidence>
<feature type="domain" description="Centromere/kinetochore protein zw10 middle" evidence="2">
    <location>
        <begin position="201"/>
        <end position="439"/>
    </location>
</feature>
<feature type="domain" description="ZW10 C-terminal helical" evidence="4">
    <location>
        <begin position="621"/>
        <end position="678"/>
    </location>
</feature>
<dbReference type="GO" id="GO:0007094">
    <property type="term" value="P:mitotic spindle assembly checkpoint signaling"/>
    <property type="evidence" value="ECO:0007669"/>
    <property type="project" value="TreeGrafter"/>
</dbReference>
<dbReference type="Pfam" id="PF20666">
    <property type="entry name" value="ZW10_C"/>
    <property type="match status" value="1"/>
</dbReference>
<feature type="domain" description="Centromere/kinetochore protein zw10 C-terminal" evidence="3">
    <location>
        <begin position="470"/>
        <end position="597"/>
    </location>
</feature>
<evidence type="ECO:0008006" key="7">
    <source>
        <dbReference type="Google" id="ProtNLM"/>
    </source>
</evidence>
<reference evidence="5" key="1">
    <citation type="submission" date="2020-06" db="EMBL/GenBank/DDBJ databases">
        <title>WGS assembly of Ceratodon purpureus strain R40.</title>
        <authorList>
            <person name="Carey S.B."/>
            <person name="Jenkins J."/>
            <person name="Shu S."/>
            <person name="Lovell J.T."/>
            <person name="Sreedasyam A."/>
            <person name="Maumus F."/>
            <person name="Tiley G.P."/>
            <person name="Fernandez-Pozo N."/>
            <person name="Barry K."/>
            <person name="Chen C."/>
            <person name="Wang M."/>
            <person name="Lipzen A."/>
            <person name="Daum C."/>
            <person name="Saski C.A."/>
            <person name="Payton A.C."/>
            <person name="Mcbreen J.C."/>
            <person name="Conrad R.E."/>
            <person name="Kollar L.M."/>
            <person name="Olsson S."/>
            <person name="Huttunen S."/>
            <person name="Landis J.B."/>
            <person name="Wickett N.J."/>
            <person name="Johnson M.G."/>
            <person name="Rensing S.A."/>
            <person name="Grimwood J."/>
            <person name="Schmutz J."/>
            <person name="Mcdaniel S.F."/>
        </authorList>
    </citation>
    <scope>NUCLEOTIDE SEQUENCE</scope>
    <source>
        <strain evidence="5">R40</strain>
    </source>
</reference>
<dbReference type="Proteomes" id="UP000822688">
    <property type="component" value="Chromosome 1"/>
</dbReference>